<dbReference type="EMBL" id="LN649232">
    <property type="protein sequence ID" value="CEI41740.1"/>
    <property type="molecule type" value="Genomic_DNA"/>
</dbReference>
<dbReference type="PANTHER" id="PTHR33112:SF16">
    <property type="entry name" value="HETEROKARYON INCOMPATIBILITY DOMAIN-CONTAINING PROTEIN"/>
    <property type="match status" value="1"/>
</dbReference>
<dbReference type="InterPro" id="IPR010730">
    <property type="entry name" value="HET"/>
</dbReference>
<sequence length="728" mass="81711">MPPLNLMPHSCMYCRNIAIDTMWSYNRNTVYPLRNKLASLGFGDRLGPLHQGTYPFQFTFRQTRYAANYGCDFARRLLLGSNLSRYDPSLFGSSGFMQHPMDSWELVAILNAHRERFKTSSWFSSDNIARVVPDISSIEFAFASLKPSHSSDPGEQEVMYKHVGAEFDVFAYPGDPAAGHISARPIEAEPASGEALAKLGSWLRTCQIQHANCHRVRADGSKWTPTRLLDVWGDSDSRATGMARLVEPAITQRPGQLFPFAALSYTWGGDQPLRLEKKTELALKQGISLEDLPQTLRDAAFVCVRLGLRYLWIDALCINQDDDSDKAREISTMPKVYGHAVITISATRSPSAKHGFLGRRSLEQEAEGVGVMPLSLGGYPEVLQEAYQIPFLCANNNPLLARRVGSIILCAPDQELEPLLTRGWTFQEQLLATRTIEFGSLRTSWHCLESHGVGGFVDGWKDSSKDLDDASHWHDKYRKFWQIGPYSDPSIDTNETKVKALQIWKGMVETYSARNLTNTTDRILAISGIVDKLSPLLGTYRAGLWEPSLVAELLWMIDPVKDQDEMHRLLPRPCTYQGPSWSWVSVNSPITYMELSSTAEDDVTDDTTYFSFQEFNATPYSPPLLNRHNVLRRMTEITKCQTEPAYLDAPFGSIKEESALLQINCAMRNATMSCRKKPDQGDDLFSDAVLNQAFVQDREVMIFPDTLDDAISDHATAISVQLLEIAMS</sequence>
<evidence type="ECO:0000259" key="1">
    <source>
        <dbReference type="Pfam" id="PF06985"/>
    </source>
</evidence>
<dbReference type="PANTHER" id="PTHR33112">
    <property type="entry name" value="DOMAIN PROTEIN, PUTATIVE-RELATED"/>
    <property type="match status" value="1"/>
</dbReference>
<reference evidence="3" key="1">
    <citation type="submission" date="2014-10" db="EMBL/GenBank/DDBJ databases">
        <authorList>
            <person name="King R."/>
        </authorList>
    </citation>
    <scope>NUCLEOTIDE SEQUENCE [LARGE SCALE GENOMIC DNA]</scope>
    <source>
        <strain evidence="3">A3/5</strain>
    </source>
</reference>
<evidence type="ECO:0000313" key="2">
    <source>
        <dbReference type="EMBL" id="CEI41740.1"/>
    </source>
</evidence>
<evidence type="ECO:0000313" key="3">
    <source>
        <dbReference type="Proteomes" id="UP000245910"/>
    </source>
</evidence>
<dbReference type="STRING" id="56646.A0A2L2T9Y2"/>
<keyword evidence="3" id="KW-1185">Reference proteome</keyword>
<name>A0A2L2T9Y2_9HYPO</name>
<dbReference type="Proteomes" id="UP000245910">
    <property type="component" value="Chromosome IIII"/>
</dbReference>
<organism evidence="2 3">
    <name type="scientific">Fusarium venenatum</name>
    <dbReference type="NCBI Taxonomy" id="56646"/>
    <lineage>
        <taxon>Eukaryota</taxon>
        <taxon>Fungi</taxon>
        <taxon>Dikarya</taxon>
        <taxon>Ascomycota</taxon>
        <taxon>Pezizomycotina</taxon>
        <taxon>Sordariomycetes</taxon>
        <taxon>Hypocreomycetidae</taxon>
        <taxon>Hypocreales</taxon>
        <taxon>Nectriaceae</taxon>
        <taxon>Fusarium</taxon>
    </lineage>
</organism>
<protein>
    <recommendedName>
        <fullName evidence="1">Heterokaryon incompatibility domain-containing protein</fullName>
    </recommendedName>
</protein>
<proteinExistence type="predicted"/>
<accession>A0A2L2T9Y2</accession>
<feature type="domain" description="Heterokaryon incompatibility" evidence="1">
    <location>
        <begin position="260"/>
        <end position="428"/>
    </location>
</feature>
<dbReference type="AlphaFoldDB" id="A0A2L2T9Y2"/>
<dbReference type="Pfam" id="PF06985">
    <property type="entry name" value="HET"/>
    <property type="match status" value="1"/>
</dbReference>